<dbReference type="Proteomes" id="UP000242877">
    <property type="component" value="Unassembled WGS sequence"/>
</dbReference>
<gene>
    <name evidence="2" type="ORF">AAP_01855</name>
</gene>
<feature type="region of interest" description="Disordered" evidence="1">
    <location>
        <begin position="84"/>
        <end position="115"/>
    </location>
</feature>
<protein>
    <submittedName>
        <fullName evidence="2">Uncharacterized protein</fullName>
    </submittedName>
</protein>
<dbReference type="AlphaFoldDB" id="A0A168AZ25"/>
<evidence type="ECO:0000313" key="3">
    <source>
        <dbReference type="Proteomes" id="UP000242877"/>
    </source>
</evidence>
<feature type="region of interest" description="Disordered" evidence="1">
    <location>
        <begin position="39"/>
        <end position="66"/>
    </location>
</feature>
<name>A0A168AZ25_9EURO</name>
<dbReference type="OrthoDB" id="3363286at2759"/>
<comment type="caution">
    <text evidence="2">The sequence shown here is derived from an EMBL/GenBank/DDBJ whole genome shotgun (WGS) entry which is preliminary data.</text>
</comment>
<feature type="compositionally biased region" description="Basic and acidic residues" evidence="1">
    <location>
        <begin position="106"/>
        <end position="115"/>
    </location>
</feature>
<feature type="region of interest" description="Disordered" evidence="1">
    <location>
        <begin position="399"/>
        <end position="492"/>
    </location>
</feature>
<feature type="compositionally biased region" description="Basic residues" evidence="1">
    <location>
        <begin position="55"/>
        <end position="66"/>
    </location>
</feature>
<proteinExistence type="predicted"/>
<dbReference type="VEuPathDB" id="FungiDB:AAP_01855"/>
<feature type="compositionally biased region" description="Polar residues" evidence="1">
    <location>
        <begin position="39"/>
        <end position="49"/>
    </location>
</feature>
<keyword evidence="3" id="KW-1185">Reference proteome</keyword>
<sequence>MSFTRSYRHVSLASGKLLCCQSQLTSIIPASVLLSTAPSSQFSTSTRRNGTPKPTFHRNTRRRERKRQVTAEFDAIEALVRALKQPRPGSADTDAVNETVDEAEGQEARGNDSKKALDDMEADLFKPVFDSGMEHEEQDTYRPSDSLPRSMLELRIPATREMRHHPKKKAMFEKENKHPLAYNVYARALASPIRACHATGVRLPNAFLISFGLVQHPETKALWFMPTNLMKKELKIDAKGNREGESARSTKFIRPAYMSMQPSLYRSLAKLAHKNIGRWLMPTRWKVPFGPVTKTQERSAVWRQDMDMFIFKQLQAQVVDAFLKSHLYMKRPDMDVHMKSNVALDLGLTGGVDELQEALDQLPWVDGTANMVGKPDITDKRNWGAVVIIRNAGIAPKIQEESEGDAVEAASELDSQIEPQQEKSEGDAVEAASDLDSQMELQQEKSEDMSVSSEMRSQQEPSGEAAVPPEPTVQSELQQENMEEPATPSEPYTFPDLIKPSFTQGEIPIFDLSKLLTEEHLETLRTRGHNKRLFNERGAFFIQPVQGATTKVISTLWQLRCYVGGDE</sequence>
<accession>A0A168AZ25</accession>
<reference evidence="2 3" key="1">
    <citation type="journal article" date="2016" name="Genome Biol. Evol.">
        <title>Divergent and convergent evolution of fungal pathogenicity.</title>
        <authorList>
            <person name="Shang Y."/>
            <person name="Xiao G."/>
            <person name="Zheng P."/>
            <person name="Cen K."/>
            <person name="Zhan S."/>
            <person name="Wang C."/>
        </authorList>
    </citation>
    <scope>NUCLEOTIDE SEQUENCE [LARGE SCALE GENOMIC DNA]</scope>
    <source>
        <strain evidence="2 3">ARSEF 7405</strain>
    </source>
</reference>
<dbReference type="EMBL" id="AZGZ01000006">
    <property type="protein sequence ID" value="KZZ94555.1"/>
    <property type="molecule type" value="Genomic_DNA"/>
</dbReference>
<organism evidence="2 3">
    <name type="scientific">Ascosphaera apis ARSEF 7405</name>
    <dbReference type="NCBI Taxonomy" id="392613"/>
    <lineage>
        <taxon>Eukaryota</taxon>
        <taxon>Fungi</taxon>
        <taxon>Dikarya</taxon>
        <taxon>Ascomycota</taxon>
        <taxon>Pezizomycotina</taxon>
        <taxon>Eurotiomycetes</taxon>
        <taxon>Eurotiomycetidae</taxon>
        <taxon>Onygenales</taxon>
        <taxon>Ascosphaeraceae</taxon>
        <taxon>Ascosphaera</taxon>
    </lineage>
</organism>
<evidence type="ECO:0000313" key="2">
    <source>
        <dbReference type="EMBL" id="KZZ94555.1"/>
    </source>
</evidence>
<feature type="compositionally biased region" description="Polar residues" evidence="1">
    <location>
        <begin position="449"/>
        <end position="461"/>
    </location>
</feature>
<evidence type="ECO:0000256" key="1">
    <source>
        <dbReference type="SAM" id="MobiDB-lite"/>
    </source>
</evidence>